<dbReference type="InterPro" id="IPR013766">
    <property type="entry name" value="Thioredoxin_domain"/>
</dbReference>
<dbReference type="Proteomes" id="UP000824156">
    <property type="component" value="Unassembled WGS sequence"/>
</dbReference>
<evidence type="ECO:0000313" key="2">
    <source>
        <dbReference type="EMBL" id="HIX55709.1"/>
    </source>
</evidence>
<gene>
    <name evidence="2" type="ORF">H9853_11870</name>
</gene>
<dbReference type="Gene3D" id="3.40.30.10">
    <property type="entry name" value="Glutaredoxin"/>
    <property type="match status" value="1"/>
</dbReference>
<accession>A0A9D1WAM6</accession>
<reference evidence="2" key="2">
    <citation type="submission" date="2021-04" db="EMBL/GenBank/DDBJ databases">
        <authorList>
            <person name="Gilroy R."/>
        </authorList>
    </citation>
    <scope>NUCLEOTIDE SEQUENCE</scope>
    <source>
        <strain evidence="2">1719</strain>
    </source>
</reference>
<dbReference type="PROSITE" id="PS51352">
    <property type="entry name" value="THIOREDOXIN_2"/>
    <property type="match status" value="1"/>
</dbReference>
<dbReference type="InterPro" id="IPR000866">
    <property type="entry name" value="AhpC/TSA"/>
</dbReference>
<organism evidence="2 3">
    <name type="scientific">Candidatus Sphingobacterium stercoripullorum</name>
    <dbReference type="NCBI Taxonomy" id="2838759"/>
    <lineage>
        <taxon>Bacteria</taxon>
        <taxon>Pseudomonadati</taxon>
        <taxon>Bacteroidota</taxon>
        <taxon>Sphingobacteriia</taxon>
        <taxon>Sphingobacteriales</taxon>
        <taxon>Sphingobacteriaceae</taxon>
        <taxon>Sphingobacterium</taxon>
    </lineage>
</organism>
<dbReference type="SUPFAM" id="SSF52833">
    <property type="entry name" value="Thioredoxin-like"/>
    <property type="match status" value="1"/>
</dbReference>
<evidence type="ECO:0000259" key="1">
    <source>
        <dbReference type="PROSITE" id="PS51352"/>
    </source>
</evidence>
<dbReference type="InterPro" id="IPR036249">
    <property type="entry name" value="Thioredoxin-like_sf"/>
</dbReference>
<dbReference type="PANTHER" id="PTHR42852">
    <property type="entry name" value="THIOL:DISULFIDE INTERCHANGE PROTEIN DSBE"/>
    <property type="match status" value="1"/>
</dbReference>
<dbReference type="GO" id="GO:0016209">
    <property type="term" value="F:antioxidant activity"/>
    <property type="evidence" value="ECO:0007669"/>
    <property type="project" value="InterPro"/>
</dbReference>
<reference evidence="2" key="1">
    <citation type="journal article" date="2021" name="PeerJ">
        <title>Extensive microbial diversity within the chicken gut microbiome revealed by metagenomics and culture.</title>
        <authorList>
            <person name="Gilroy R."/>
            <person name="Ravi A."/>
            <person name="Getino M."/>
            <person name="Pursley I."/>
            <person name="Horton D.L."/>
            <person name="Alikhan N.F."/>
            <person name="Baker D."/>
            <person name="Gharbi K."/>
            <person name="Hall N."/>
            <person name="Watson M."/>
            <person name="Adriaenssens E.M."/>
            <person name="Foster-Nyarko E."/>
            <person name="Jarju S."/>
            <person name="Secka A."/>
            <person name="Antonio M."/>
            <person name="Oren A."/>
            <person name="Chaudhuri R.R."/>
            <person name="La Ragione R."/>
            <person name="Hildebrand F."/>
            <person name="Pallen M.J."/>
        </authorList>
    </citation>
    <scope>NUCLEOTIDE SEQUENCE</scope>
    <source>
        <strain evidence="2">1719</strain>
    </source>
</reference>
<proteinExistence type="predicted"/>
<dbReference type="CDD" id="cd02966">
    <property type="entry name" value="TlpA_like_family"/>
    <property type="match status" value="1"/>
</dbReference>
<name>A0A9D1WAM6_9SPHI</name>
<evidence type="ECO:0000313" key="3">
    <source>
        <dbReference type="Proteomes" id="UP000824156"/>
    </source>
</evidence>
<dbReference type="PANTHER" id="PTHR42852:SF13">
    <property type="entry name" value="PROTEIN DIPZ"/>
    <property type="match status" value="1"/>
</dbReference>
<protein>
    <submittedName>
        <fullName evidence="2">Redoxin domain-containing protein</fullName>
    </submittedName>
</protein>
<dbReference type="Pfam" id="PF00578">
    <property type="entry name" value="AhpC-TSA"/>
    <property type="match status" value="1"/>
</dbReference>
<dbReference type="AlphaFoldDB" id="A0A9D1WAM6"/>
<sequence length="503" mass="56268">MNYRKVIFPALVAGMFLGVPSSYGQLAKDSNVSLSEIVNEVNKLLSNPEDDSKAKLNLEVEALIKAKSEYKNLMGASIYSYIGEKEKGDKVREGLAKKYPKGITAREQAFNAILDNEKLSAAKKLKEYDKWKKKFPRERFEQDLKDNKGDFGFNTVSFYDMASSRLASQLIKEGAYQELNTVVEEIRGTRGMSSQFMSLSKQLIEKGENERALALIEEAYNGENAKEEKSRNPRLLGSLASSYAEALNKAGNADKAVEVLEAKKSADPSTLTSADVVLLSDNYNKAGKKLDAFRALESYYVHANADESILEKIAAIYTELNQGKSDVERFKVALNDQVKEAKIAKYKSEMIRKDAPGFTLVGLDGKEVSLADYKDKIVIIDFWATWCGPCINSFPGMQKVVEKYADDSEVAILFIATWQREENYKEVVENFITENNYSFHVLLDEMKDKDKAVVSAYEVSGIPTKIFIDKSGDIRFISVGSGSDVDAIMDDMTTRIELLKQES</sequence>
<dbReference type="InterPro" id="IPR050553">
    <property type="entry name" value="Thioredoxin_ResA/DsbE_sf"/>
</dbReference>
<comment type="caution">
    <text evidence="2">The sequence shown here is derived from an EMBL/GenBank/DDBJ whole genome shotgun (WGS) entry which is preliminary data.</text>
</comment>
<dbReference type="EMBL" id="DXEZ01000330">
    <property type="protein sequence ID" value="HIX55709.1"/>
    <property type="molecule type" value="Genomic_DNA"/>
</dbReference>
<dbReference type="GO" id="GO:0016491">
    <property type="term" value="F:oxidoreductase activity"/>
    <property type="evidence" value="ECO:0007669"/>
    <property type="project" value="InterPro"/>
</dbReference>
<feature type="domain" description="Thioredoxin" evidence="1">
    <location>
        <begin position="349"/>
        <end position="501"/>
    </location>
</feature>